<sequence>MAKYLYRYALESNNPTNNDDGNTWEDESRCFDVVALHIAKENAYAWDMFEEPEREVMYVWRDGDFENRLRFLAKFEVIQRLDVIELEEDDDPDDF</sequence>
<name>A0A2S9S0U6_HAEIF</name>
<reference evidence="2" key="2">
    <citation type="submission" date="2018-08" db="EMBL/GenBank/DDBJ databases">
        <title>Antagonistic pleiotropy in the bifunctional surface protein FadL/P1 during adaptation of Haemophilus influenzae to chronic lung infection associated with COPD.</title>
        <authorList>
            <person name="Moleres J."/>
            <person name="Ehrlich R."/>
        </authorList>
    </citation>
    <scope>NUCLEOTIDE SEQUENCE [LARGE SCALE GENOMIC DNA]</scope>
    <source>
        <strain evidence="2">P668-6062</strain>
    </source>
</reference>
<gene>
    <name evidence="1" type="ORF">BV163_01205</name>
    <name evidence="2" type="ORF">CH627_04795</name>
</gene>
<dbReference type="EMBL" id="MZHU01000039">
    <property type="protein sequence ID" value="PRK64881.1"/>
    <property type="molecule type" value="Genomic_DNA"/>
</dbReference>
<evidence type="ECO:0000313" key="1">
    <source>
        <dbReference type="EMBL" id="PRK64881.1"/>
    </source>
</evidence>
<protein>
    <submittedName>
        <fullName evidence="1">Uncharacterized protein</fullName>
    </submittedName>
</protein>
<dbReference type="RefSeq" id="WP_061723904.1">
    <property type="nucleotide sequence ID" value="NZ_AP018764.1"/>
</dbReference>
<comment type="caution">
    <text evidence="1">The sequence shown here is derived from an EMBL/GenBank/DDBJ whole genome shotgun (WGS) entry which is preliminary data.</text>
</comment>
<evidence type="ECO:0000313" key="2">
    <source>
        <dbReference type="EMBL" id="RFN63574.1"/>
    </source>
</evidence>
<organism evidence="1">
    <name type="scientific">Haemophilus influenzae</name>
    <dbReference type="NCBI Taxonomy" id="727"/>
    <lineage>
        <taxon>Bacteria</taxon>
        <taxon>Pseudomonadati</taxon>
        <taxon>Pseudomonadota</taxon>
        <taxon>Gammaproteobacteria</taxon>
        <taxon>Pasteurellales</taxon>
        <taxon>Pasteurellaceae</taxon>
        <taxon>Haemophilus</taxon>
    </lineage>
</organism>
<proteinExistence type="predicted"/>
<dbReference type="AlphaFoldDB" id="A0A2S9S0U6"/>
<dbReference type="EMBL" id="QVJI01000006">
    <property type="protein sequence ID" value="RFN63574.1"/>
    <property type="molecule type" value="Genomic_DNA"/>
</dbReference>
<reference evidence="1" key="1">
    <citation type="submission" date="2017-02" db="EMBL/GenBank/DDBJ databases">
        <title>Haemophilus influenzae in COPD genome sequencing project.</title>
        <authorList>
            <person name="Murphy T.F."/>
            <person name="Kong Y."/>
            <person name="Nadendla S."/>
            <person name="Tettelin H."/>
            <person name="Pettigrew M."/>
        </authorList>
    </citation>
    <scope>NUCLEOTIDE SEQUENCE [LARGE SCALE GENOMIC DNA]</scope>
    <source>
        <strain evidence="1">84P15H4</strain>
    </source>
</reference>
<accession>A0A2S9S0U6</accession>